<organism evidence="2 5">
    <name type="scientific">Allgaiera indica</name>
    <dbReference type="NCBI Taxonomy" id="765699"/>
    <lineage>
        <taxon>Bacteria</taxon>
        <taxon>Pseudomonadati</taxon>
        <taxon>Pseudomonadota</taxon>
        <taxon>Alphaproteobacteria</taxon>
        <taxon>Rhodobacterales</taxon>
        <taxon>Paracoccaceae</taxon>
        <taxon>Allgaiera</taxon>
    </lineage>
</organism>
<protein>
    <submittedName>
        <fullName evidence="3">Polymer-forming protein</fullName>
    </submittedName>
</protein>
<comment type="caution">
    <text evidence="2">The sequence shown here is derived from an EMBL/GenBank/DDBJ whole genome shotgun (WGS) entry which is preliminary data.</text>
</comment>
<dbReference type="AlphaFoldDB" id="A0AAN5A187"/>
<dbReference type="Proteomes" id="UP000199541">
    <property type="component" value="Unassembled WGS sequence"/>
</dbReference>
<gene>
    <name evidence="2" type="ORF">GCM10008024_39570</name>
    <name evidence="3" type="ORF">SAMN05444006_13516</name>
</gene>
<evidence type="ECO:0000313" key="4">
    <source>
        <dbReference type="Proteomes" id="UP000199541"/>
    </source>
</evidence>
<reference evidence="3 4" key="2">
    <citation type="submission" date="2016-10" db="EMBL/GenBank/DDBJ databases">
        <authorList>
            <person name="Varghese N."/>
            <person name="Submissions S."/>
        </authorList>
    </citation>
    <scope>NUCLEOTIDE SEQUENCE [LARGE SCALE GENOMIC DNA]</scope>
    <source>
        <strain evidence="3 4">DSM 24802</strain>
    </source>
</reference>
<dbReference type="Pfam" id="PF04519">
    <property type="entry name" value="Bactofilin"/>
    <property type="match status" value="1"/>
</dbReference>
<keyword evidence="4" id="KW-1185">Reference proteome</keyword>
<comment type="similarity">
    <text evidence="1">Belongs to the bactofilin family.</text>
</comment>
<reference evidence="2" key="3">
    <citation type="submission" date="2023-06" db="EMBL/GenBank/DDBJ databases">
        <authorList>
            <person name="Sun Q."/>
            <person name="Zhou Y."/>
        </authorList>
    </citation>
    <scope>NUCLEOTIDE SEQUENCE</scope>
    <source>
        <strain evidence="2">CGMCC 1.10859</strain>
    </source>
</reference>
<accession>A0AAN5A187</accession>
<dbReference type="RefSeq" id="WP_051645938.1">
    <property type="nucleotide sequence ID" value="NZ_BNAB01000033.1"/>
</dbReference>
<dbReference type="Proteomes" id="UP000634647">
    <property type="component" value="Unassembled WGS sequence"/>
</dbReference>
<sequence>MFSKSETGTTPPAGAPEIHPTRLAQDLKITGNLKAAGSVEVLGVVEGDIEAGKLIIGAEGRVNGKVRAEIVDVMGKIDGSISCRNLTLRSSAGARVQVSYESLTIESGADVEGKFKQAKSR</sequence>
<dbReference type="EMBL" id="BNAB01000033">
    <property type="protein sequence ID" value="GHE06140.1"/>
    <property type="molecule type" value="Genomic_DNA"/>
</dbReference>
<dbReference type="PANTHER" id="PTHR35024">
    <property type="entry name" value="HYPOTHETICAL CYTOSOLIC PROTEIN"/>
    <property type="match status" value="1"/>
</dbReference>
<evidence type="ECO:0000313" key="5">
    <source>
        <dbReference type="Proteomes" id="UP000634647"/>
    </source>
</evidence>
<dbReference type="EMBL" id="FNOB01000035">
    <property type="protein sequence ID" value="SDX86522.1"/>
    <property type="molecule type" value="Genomic_DNA"/>
</dbReference>
<evidence type="ECO:0000313" key="2">
    <source>
        <dbReference type="EMBL" id="GHE06140.1"/>
    </source>
</evidence>
<proteinExistence type="inferred from homology"/>
<evidence type="ECO:0000313" key="3">
    <source>
        <dbReference type="EMBL" id="SDX86522.1"/>
    </source>
</evidence>
<evidence type="ECO:0000256" key="1">
    <source>
        <dbReference type="ARBA" id="ARBA00044755"/>
    </source>
</evidence>
<name>A0AAN5A187_9RHOB</name>
<dbReference type="PANTHER" id="PTHR35024:SF4">
    <property type="entry name" value="POLYMER-FORMING CYTOSKELETAL PROTEIN"/>
    <property type="match status" value="1"/>
</dbReference>
<reference evidence="2" key="1">
    <citation type="journal article" date="2014" name="Int. J. Syst. Evol. Microbiol.">
        <title>Complete genome sequence of Corynebacterium casei LMG S-19264T (=DSM 44701T), isolated from a smear-ripened cheese.</title>
        <authorList>
            <consortium name="US DOE Joint Genome Institute (JGI-PGF)"/>
            <person name="Walter F."/>
            <person name="Albersmeier A."/>
            <person name="Kalinowski J."/>
            <person name="Ruckert C."/>
        </authorList>
    </citation>
    <scope>NUCLEOTIDE SEQUENCE</scope>
    <source>
        <strain evidence="2">CGMCC 1.10859</strain>
    </source>
</reference>
<dbReference type="InterPro" id="IPR007607">
    <property type="entry name" value="BacA/B"/>
</dbReference>